<dbReference type="AlphaFoldDB" id="A0A6A5Y3S3"/>
<proteinExistence type="predicted"/>
<keyword evidence="1" id="KW-0812">Transmembrane</keyword>
<evidence type="ECO:0000313" key="2">
    <source>
        <dbReference type="EMBL" id="KAF2020128.1"/>
    </source>
</evidence>
<dbReference type="Proteomes" id="UP000799778">
    <property type="component" value="Unassembled WGS sequence"/>
</dbReference>
<organism evidence="2 3">
    <name type="scientific">Aaosphaeria arxii CBS 175.79</name>
    <dbReference type="NCBI Taxonomy" id="1450172"/>
    <lineage>
        <taxon>Eukaryota</taxon>
        <taxon>Fungi</taxon>
        <taxon>Dikarya</taxon>
        <taxon>Ascomycota</taxon>
        <taxon>Pezizomycotina</taxon>
        <taxon>Dothideomycetes</taxon>
        <taxon>Pleosporomycetidae</taxon>
        <taxon>Pleosporales</taxon>
        <taxon>Pleosporales incertae sedis</taxon>
        <taxon>Aaosphaeria</taxon>
    </lineage>
</organism>
<reference evidence="2" key="1">
    <citation type="journal article" date="2020" name="Stud. Mycol.">
        <title>101 Dothideomycetes genomes: a test case for predicting lifestyles and emergence of pathogens.</title>
        <authorList>
            <person name="Haridas S."/>
            <person name="Albert R."/>
            <person name="Binder M."/>
            <person name="Bloem J."/>
            <person name="Labutti K."/>
            <person name="Salamov A."/>
            <person name="Andreopoulos B."/>
            <person name="Baker S."/>
            <person name="Barry K."/>
            <person name="Bills G."/>
            <person name="Bluhm B."/>
            <person name="Cannon C."/>
            <person name="Castanera R."/>
            <person name="Culley D."/>
            <person name="Daum C."/>
            <person name="Ezra D."/>
            <person name="Gonzalez J."/>
            <person name="Henrissat B."/>
            <person name="Kuo A."/>
            <person name="Liang C."/>
            <person name="Lipzen A."/>
            <person name="Lutzoni F."/>
            <person name="Magnuson J."/>
            <person name="Mondo S."/>
            <person name="Nolan M."/>
            <person name="Ohm R."/>
            <person name="Pangilinan J."/>
            <person name="Park H.-J."/>
            <person name="Ramirez L."/>
            <person name="Alfaro M."/>
            <person name="Sun H."/>
            <person name="Tritt A."/>
            <person name="Yoshinaga Y."/>
            <person name="Zwiers L.-H."/>
            <person name="Turgeon B."/>
            <person name="Goodwin S."/>
            <person name="Spatafora J."/>
            <person name="Crous P."/>
            <person name="Grigoriev I."/>
        </authorList>
    </citation>
    <scope>NUCLEOTIDE SEQUENCE</scope>
    <source>
        <strain evidence="2">CBS 175.79</strain>
    </source>
</reference>
<sequence>MLDPDCGAAMEELLLSWILMCCDGMHDMVGIRFESKLFLRRCSVITTTAAVVPIVAVVLRWAVVGTDGRSWRPTSRRHTNAAEACVNCKSVLPRAWTVRSG</sequence>
<evidence type="ECO:0000313" key="3">
    <source>
        <dbReference type="Proteomes" id="UP000799778"/>
    </source>
</evidence>
<keyword evidence="1" id="KW-0472">Membrane</keyword>
<feature type="transmembrane region" description="Helical" evidence="1">
    <location>
        <begin position="42"/>
        <end position="63"/>
    </location>
</feature>
<evidence type="ECO:0000256" key="1">
    <source>
        <dbReference type="SAM" id="Phobius"/>
    </source>
</evidence>
<protein>
    <submittedName>
        <fullName evidence="2">Uncharacterized protein</fullName>
    </submittedName>
</protein>
<dbReference type="EMBL" id="ML978067">
    <property type="protein sequence ID" value="KAF2020128.1"/>
    <property type="molecule type" value="Genomic_DNA"/>
</dbReference>
<dbReference type="GeneID" id="54278444"/>
<accession>A0A6A5Y3S3</accession>
<name>A0A6A5Y3S3_9PLEO</name>
<gene>
    <name evidence="2" type="ORF">BU24DRAFT_133794</name>
</gene>
<dbReference type="RefSeq" id="XP_033388467.1">
    <property type="nucleotide sequence ID" value="XM_033521047.1"/>
</dbReference>
<keyword evidence="3" id="KW-1185">Reference proteome</keyword>
<keyword evidence="1" id="KW-1133">Transmembrane helix</keyword>